<protein>
    <submittedName>
        <fullName evidence="1">Uncharacterized protein</fullName>
    </submittedName>
</protein>
<dbReference type="Proteomes" id="UP000078295">
    <property type="component" value="Unassembled WGS sequence"/>
</dbReference>
<organism evidence="1 2">
    <name type="scientific">Moraxella catarrhalis</name>
    <name type="common">Branhamella catarrhalis</name>
    <dbReference type="NCBI Taxonomy" id="480"/>
    <lineage>
        <taxon>Bacteria</taxon>
        <taxon>Pseudomonadati</taxon>
        <taxon>Pseudomonadota</taxon>
        <taxon>Gammaproteobacteria</taxon>
        <taxon>Moraxellales</taxon>
        <taxon>Moraxellaceae</taxon>
        <taxon>Moraxella</taxon>
    </lineage>
</organism>
<proteinExistence type="predicted"/>
<evidence type="ECO:0000313" key="1">
    <source>
        <dbReference type="EMBL" id="OAV26575.1"/>
    </source>
</evidence>
<name>A0AB36DQ21_MORCA</name>
<dbReference type="AlphaFoldDB" id="A0AB36DQ21"/>
<reference evidence="1 2" key="1">
    <citation type="journal article" date="2016" name="Genome Biol. Evol.">
        <title>Comparative Genomic Analyses of the Moraxella catarrhalis Serosensitive and Seroresistant Lineages Demonstrate Their Independent Evolution.</title>
        <authorList>
            <person name="Earl J.P."/>
            <person name="de Vries S.P."/>
            <person name="Ahmed A."/>
            <person name="Powell E."/>
            <person name="Schultz M.P."/>
            <person name="Hermans P.W."/>
            <person name="Hill D.J."/>
            <person name="Zhou Z."/>
            <person name="Constantinidou C.I."/>
            <person name="Hu F.Z."/>
            <person name="Bootsma H.J."/>
            <person name="Ehrlich G.D."/>
        </authorList>
    </citation>
    <scope>NUCLEOTIDE SEQUENCE [LARGE SCALE GENOMIC DNA]</scope>
    <source>
        <strain evidence="1 2">F23</strain>
    </source>
</reference>
<gene>
    <name evidence="1" type="ORF">AO370_0646</name>
</gene>
<dbReference type="EMBL" id="LXHQ01000021">
    <property type="protein sequence ID" value="OAV26575.1"/>
    <property type="molecule type" value="Genomic_DNA"/>
</dbReference>
<evidence type="ECO:0000313" key="2">
    <source>
        <dbReference type="Proteomes" id="UP000078295"/>
    </source>
</evidence>
<accession>A0AB36DQ21</accession>
<sequence length="38" mass="4347">MQSSALVDNQNRLSDSLIRFILFLPDYKDCDFLGLSNP</sequence>
<comment type="caution">
    <text evidence="1">The sequence shown here is derived from an EMBL/GenBank/DDBJ whole genome shotgun (WGS) entry which is preliminary data.</text>
</comment>